<protein>
    <submittedName>
        <fullName evidence="1">Uncharacterized protein</fullName>
    </submittedName>
</protein>
<accession>A0A2A6B8Q0</accession>
<keyword evidence="2" id="KW-1185">Reference proteome</keyword>
<proteinExistence type="predicted"/>
<evidence type="ECO:0000313" key="2">
    <source>
        <dbReference type="Proteomes" id="UP000005239"/>
    </source>
</evidence>
<dbReference type="AlphaFoldDB" id="A0A2A6B8Q0"/>
<dbReference type="Proteomes" id="UP000005239">
    <property type="component" value="Unassembled WGS sequence"/>
</dbReference>
<sequence>MVPLILLATVLLGSVAEARVSFMSSEVLQQTDVPDYGDKAPFKCDNGCQVYTDSRSSSLYITKLNTNTGVYEAVTTFSNIGGANKQNPAPYALKASDKYYVDNRGDLNPFVFYVVDNEAPNMGTPVMVITDDAGLKIDTTAERVTVLSSKAAAHTWSQISAKFGETVWGRFPKIYATGFDNVDVDYCEPVYWARSVETLADAAITLPTPISTIHFLPGDTARHTVNVAWNKNAAVAHTLTTAYVTPGYHGCAFNVDELYSSSLNATLSDSFTIRAKSVLLSGYIALPNTDVLDFKINDAEIFFRGWALTPQCWENADSYAISLNWTGRSKGASFAVQLDFDAGCQ</sequence>
<name>A0A2A6B8Q0_PRIPA</name>
<accession>A0A8R1U6R2</accession>
<dbReference type="EnsemblMetazoa" id="PPA07656.1">
    <property type="protein sequence ID" value="PPA07656.1"/>
    <property type="gene ID" value="WBGene00097210"/>
</dbReference>
<gene>
    <name evidence="1" type="primary">WBGene00097210</name>
</gene>
<reference evidence="1" key="2">
    <citation type="submission" date="2022-06" db="UniProtKB">
        <authorList>
            <consortium name="EnsemblMetazoa"/>
        </authorList>
    </citation>
    <scope>IDENTIFICATION</scope>
    <source>
        <strain evidence="1">PS312</strain>
    </source>
</reference>
<organism evidence="1 2">
    <name type="scientific">Pristionchus pacificus</name>
    <name type="common">Parasitic nematode worm</name>
    <dbReference type="NCBI Taxonomy" id="54126"/>
    <lineage>
        <taxon>Eukaryota</taxon>
        <taxon>Metazoa</taxon>
        <taxon>Ecdysozoa</taxon>
        <taxon>Nematoda</taxon>
        <taxon>Chromadorea</taxon>
        <taxon>Rhabditida</taxon>
        <taxon>Rhabditina</taxon>
        <taxon>Diplogasteromorpha</taxon>
        <taxon>Diplogasteroidea</taxon>
        <taxon>Neodiplogasteridae</taxon>
        <taxon>Pristionchus</taxon>
    </lineage>
</organism>
<reference evidence="2" key="1">
    <citation type="journal article" date="2008" name="Nat. Genet.">
        <title>The Pristionchus pacificus genome provides a unique perspective on nematode lifestyle and parasitism.</title>
        <authorList>
            <person name="Dieterich C."/>
            <person name="Clifton S.W."/>
            <person name="Schuster L.N."/>
            <person name="Chinwalla A."/>
            <person name="Delehaunty K."/>
            <person name="Dinkelacker I."/>
            <person name="Fulton L."/>
            <person name="Fulton R."/>
            <person name="Godfrey J."/>
            <person name="Minx P."/>
            <person name="Mitreva M."/>
            <person name="Roeseler W."/>
            <person name="Tian H."/>
            <person name="Witte H."/>
            <person name="Yang S.P."/>
            <person name="Wilson R.K."/>
            <person name="Sommer R.J."/>
        </authorList>
    </citation>
    <scope>NUCLEOTIDE SEQUENCE [LARGE SCALE GENOMIC DNA]</scope>
    <source>
        <strain evidence="2">PS312</strain>
    </source>
</reference>
<evidence type="ECO:0000313" key="1">
    <source>
        <dbReference type="EnsemblMetazoa" id="PPA07656.1"/>
    </source>
</evidence>